<dbReference type="EMBL" id="JAWDEY010000014">
    <property type="protein sequence ID" value="KAK6589131.1"/>
    <property type="molecule type" value="Genomic_DNA"/>
</dbReference>
<dbReference type="Proteomes" id="UP001311799">
    <property type="component" value="Unassembled WGS sequence"/>
</dbReference>
<evidence type="ECO:0000313" key="1">
    <source>
        <dbReference type="EMBL" id="KAK6589131.1"/>
    </source>
</evidence>
<sequence length="179" mass="20023">MGEIDVSIILNYLESNFGVNTASSTGIDLNTFTSMVKKLKLGWSNGQIRHAMIFLSGGRNPTSMYHSINSLKKSDSKRKNKYQLSVKVNDFINKIVTIENGIPSSISSTQLRSGTLVPLNEKSSILSSFSRNSNSDKKGSIISNSNCIKEEQHKNTDKIQIEEYVYSHSELEEEIIERV</sequence>
<organism evidence="1 2">
    <name type="scientific">Cryptosporidium xiaoi</name>
    <dbReference type="NCBI Taxonomy" id="659607"/>
    <lineage>
        <taxon>Eukaryota</taxon>
        <taxon>Sar</taxon>
        <taxon>Alveolata</taxon>
        <taxon>Apicomplexa</taxon>
        <taxon>Conoidasida</taxon>
        <taxon>Coccidia</taxon>
        <taxon>Eucoccidiorida</taxon>
        <taxon>Eimeriorina</taxon>
        <taxon>Cryptosporidiidae</taxon>
        <taxon>Cryptosporidium</taxon>
    </lineage>
</organism>
<gene>
    <name evidence="1" type="ORF">RS030_223500</name>
</gene>
<name>A0AAV9XWS4_9CRYT</name>
<keyword evidence="2" id="KW-1185">Reference proteome</keyword>
<comment type="caution">
    <text evidence="1">The sequence shown here is derived from an EMBL/GenBank/DDBJ whole genome shotgun (WGS) entry which is preliminary data.</text>
</comment>
<reference evidence="1 2" key="1">
    <citation type="submission" date="2023-10" db="EMBL/GenBank/DDBJ databases">
        <title>Comparative genomics analysis reveals potential genetic determinants of host preference in Cryptosporidium xiaoi.</title>
        <authorList>
            <person name="Xiao L."/>
            <person name="Li J."/>
        </authorList>
    </citation>
    <scope>NUCLEOTIDE SEQUENCE [LARGE SCALE GENOMIC DNA]</scope>
    <source>
        <strain evidence="1 2">52996</strain>
    </source>
</reference>
<accession>A0AAV9XWS4</accession>
<evidence type="ECO:0000313" key="2">
    <source>
        <dbReference type="Proteomes" id="UP001311799"/>
    </source>
</evidence>
<proteinExistence type="predicted"/>
<protein>
    <submittedName>
        <fullName evidence="1">Uncharacterized protein</fullName>
    </submittedName>
</protein>
<dbReference type="AlphaFoldDB" id="A0AAV9XWS4"/>